<gene>
    <name evidence="1" type="ORF">L249_7135</name>
</gene>
<keyword evidence="2" id="KW-1185">Reference proteome</keyword>
<evidence type="ECO:0000313" key="1">
    <source>
        <dbReference type="EMBL" id="RCI11361.1"/>
    </source>
</evidence>
<evidence type="ECO:0000313" key="2">
    <source>
        <dbReference type="Proteomes" id="UP000253664"/>
    </source>
</evidence>
<dbReference type="AlphaFoldDB" id="A0A367LAB4"/>
<sequence>MWNSTGINVVNRLNLGILLNNVSSASCAATLETNGYVRGITVSGILGGLVCAGTTVPPAWVFDGNGSGRVATISHLRVPDRAGYAVWSGRHDGNESYWEFIDQVRPGSNYRQTPDWADGCGDKGICTGSLTVRGGTRYGVSFTGDLGIILCSNFTLAPAPVDGGPGNDGPGVLTGLRSVDISTDSSVGIHQLSDGEPSTLVVGQNRTIVWPGWLNGSNWRDRSEGASWRHHCSSSGCASCRTRCSGDCLGEMTSDLTLDELLGRRPGDKVARQSWHTLPPDVVPSSVEILPMPRLEALPVLEARVSPWLPSLLCCFDYALSPPPAGDELTGLMTELCQLLTTVATDDVSMAGKRGAGAVVGGSQAATGAANLLGIRKGRVLSNGAAARILAAGGGQGGGAAGAVVVPLISNLALQTACGLITGTTEVKYDADSEAGRAIEAWGKMIAGEGLSTREWAKLWRDFLTTSPWLRQLVGLATGETTVGINQHHPLMRAVRHYNSRPIWDWCEPDFTTTVGINQHHPLMRAVRHYNSRPIWDWCEPDFTSLPDGPNAEDSLDVGGKLISRLLRSADEDVGPLVADLADNLGGVVKDLVLGSLSRGIARRLTEDVDQPQLGGLAGGLVDDVAVAGLEAEEERGRASDLIRHGLGCDAASCL</sequence>
<dbReference type="EMBL" id="LKCN02000010">
    <property type="protein sequence ID" value="RCI11361.1"/>
    <property type="molecule type" value="Genomic_DNA"/>
</dbReference>
<proteinExistence type="predicted"/>
<name>A0A367LAB4_9HYPO</name>
<protein>
    <submittedName>
        <fullName evidence="1">Uncharacterized protein</fullName>
    </submittedName>
</protein>
<accession>A0A367LAB4</accession>
<comment type="caution">
    <text evidence="1">The sequence shown here is derived from an EMBL/GenBank/DDBJ whole genome shotgun (WGS) entry which is preliminary data.</text>
</comment>
<dbReference type="OrthoDB" id="4927135at2759"/>
<organism evidence="1 2">
    <name type="scientific">Ophiocordyceps polyrhachis-furcata BCC 54312</name>
    <dbReference type="NCBI Taxonomy" id="1330021"/>
    <lineage>
        <taxon>Eukaryota</taxon>
        <taxon>Fungi</taxon>
        <taxon>Dikarya</taxon>
        <taxon>Ascomycota</taxon>
        <taxon>Pezizomycotina</taxon>
        <taxon>Sordariomycetes</taxon>
        <taxon>Hypocreomycetidae</taxon>
        <taxon>Hypocreales</taxon>
        <taxon>Ophiocordycipitaceae</taxon>
        <taxon>Ophiocordyceps</taxon>
    </lineage>
</organism>
<dbReference type="Proteomes" id="UP000253664">
    <property type="component" value="Unassembled WGS sequence"/>
</dbReference>
<reference evidence="1 2" key="1">
    <citation type="journal article" date="2015" name="BMC Genomics">
        <title>Insights from the genome of Ophiocordyceps polyrhachis-furcata to pathogenicity and host specificity in insect fungi.</title>
        <authorList>
            <person name="Wichadakul D."/>
            <person name="Kobmoo N."/>
            <person name="Ingsriswang S."/>
            <person name="Tangphatsornruang S."/>
            <person name="Chantasingh D."/>
            <person name="Luangsa-ard J.J."/>
            <person name="Eurwilaichitr L."/>
        </authorList>
    </citation>
    <scope>NUCLEOTIDE SEQUENCE [LARGE SCALE GENOMIC DNA]</scope>
    <source>
        <strain evidence="1 2">BCC 54312</strain>
    </source>
</reference>